<comment type="caution">
    <text evidence="2">The sequence shown here is derived from an EMBL/GenBank/DDBJ whole genome shotgun (WGS) entry which is preliminary data.</text>
</comment>
<dbReference type="InterPro" id="IPR029057">
    <property type="entry name" value="PRTase-like"/>
</dbReference>
<keyword evidence="2" id="KW-0808">Transferase</keyword>
<dbReference type="SUPFAM" id="SSF53271">
    <property type="entry name" value="PRTase-like"/>
    <property type="match status" value="1"/>
</dbReference>
<dbReference type="Pfam" id="PF00156">
    <property type="entry name" value="Pribosyltran"/>
    <property type="match status" value="1"/>
</dbReference>
<dbReference type="PATRIC" id="fig|1310697.3.peg.1117"/>
<protein>
    <submittedName>
        <fullName evidence="2">Phosphoribosyl transferase domain protein</fullName>
    </submittedName>
</protein>
<dbReference type="GO" id="GO:0016740">
    <property type="term" value="F:transferase activity"/>
    <property type="evidence" value="ECO:0007669"/>
    <property type="project" value="UniProtKB-KW"/>
</dbReference>
<dbReference type="Gene3D" id="3.40.50.2020">
    <property type="match status" value="1"/>
</dbReference>
<evidence type="ECO:0000313" key="2">
    <source>
        <dbReference type="EMBL" id="KCY20354.1"/>
    </source>
</evidence>
<evidence type="ECO:0000313" key="3">
    <source>
        <dbReference type="Proteomes" id="UP000027327"/>
    </source>
</evidence>
<sequence>MLIIDDVITTGSSIHALSQALKQLGCTSIHASCLAAASSTSY</sequence>
<name>A0A062IGS3_ACIBA</name>
<accession>A0A062IGS3</accession>
<dbReference type="InterPro" id="IPR000836">
    <property type="entry name" value="PRTase_dom"/>
</dbReference>
<dbReference type="Proteomes" id="UP000027327">
    <property type="component" value="Unassembled WGS sequence"/>
</dbReference>
<dbReference type="CDD" id="cd06223">
    <property type="entry name" value="PRTases_typeI"/>
    <property type="match status" value="1"/>
</dbReference>
<gene>
    <name evidence="2" type="ORF">J596_1162</name>
</gene>
<feature type="domain" description="Phosphoribosyltransferase" evidence="1">
    <location>
        <begin position="2"/>
        <end position="39"/>
    </location>
</feature>
<dbReference type="EMBL" id="JMOD01000014">
    <property type="protein sequence ID" value="KCY20354.1"/>
    <property type="molecule type" value="Genomic_DNA"/>
</dbReference>
<organism evidence="2 3">
    <name type="scientific">Acinetobacter baumannii 21072</name>
    <dbReference type="NCBI Taxonomy" id="1310697"/>
    <lineage>
        <taxon>Bacteria</taxon>
        <taxon>Pseudomonadati</taxon>
        <taxon>Pseudomonadota</taxon>
        <taxon>Gammaproteobacteria</taxon>
        <taxon>Moraxellales</taxon>
        <taxon>Moraxellaceae</taxon>
        <taxon>Acinetobacter</taxon>
        <taxon>Acinetobacter calcoaceticus/baumannii complex</taxon>
    </lineage>
</organism>
<reference evidence="2 3" key="1">
    <citation type="submission" date="2014-04" db="EMBL/GenBank/DDBJ databases">
        <title>Comparative genomics and transcriptomics to identify genetic mechanisms underlying the emergence of carbapenem resistant Acinetobacter baumannii (CRAb).</title>
        <authorList>
            <person name="Harris A.D."/>
            <person name="Johnson K.J."/>
            <person name="George J."/>
            <person name="Nadendla S."/>
            <person name="Daugherty S.C."/>
            <person name="Parankush S."/>
            <person name="Sadzewicz L."/>
            <person name="Tallon L."/>
            <person name="Sengamalay N."/>
            <person name="Hazen T.H."/>
            <person name="Rasko D.A."/>
        </authorList>
    </citation>
    <scope>NUCLEOTIDE SEQUENCE [LARGE SCALE GENOMIC DNA]</scope>
    <source>
        <strain evidence="2 3">21072</strain>
    </source>
</reference>
<proteinExistence type="predicted"/>
<dbReference type="AlphaFoldDB" id="A0A062IGS3"/>
<evidence type="ECO:0000259" key="1">
    <source>
        <dbReference type="Pfam" id="PF00156"/>
    </source>
</evidence>